<dbReference type="GO" id="GO:0016740">
    <property type="term" value="F:transferase activity"/>
    <property type="evidence" value="ECO:0007669"/>
    <property type="project" value="UniProtKB-KW"/>
</dbReference>
<comment type="pathway">
    <text evidence="2">Cofactor biosynthesis; thiamine diphosphate biosynthesis.</text>
</comment>
<dbReference type="EMBL" id="RJKE01000001">
    <property type="protein sequence ID" value="ROO87227.1"/>
    <property type="molecule type" value="Genomic_DNA"/>
</dbReference>
<keyword evidence="7" id="KW-0663">Pyridoxal phosphate</keyword>
<evidence type="ECO:0000256" key="4">
    <source>
        <dbReference type="ARBA" id="ARBA00011738"/>
    </source>
</evidence>
<sequence length="352" mass="36828">MNRSRGARGGVHGRREVLRLFGAGAGVLAAGGLLSACGGESSGGTSSDGTLTVKDQLGWLKLTQYGGFYAAEKKGYYAAEKISTTFTAGGPNILAWQQIASGRAMTGDDDNTNVLVAAAKGRPLVVYGAIFQTSPFAIISKKSDPITGIEDFAGRTIAVTEASRQQFESLVKKAGVKNVTFVPAGTDPTQLTTGQASGYSGYATSQAVALQQQGVEVNVLYLEDLGVKSYGNVLVTTRDQLDDHHDDLVRFLRATIKGHEYMNANPAEIGGLVATDWNSGGLKAADEVATAEFQKDLIASPKGVLQVDPAKMQEIIDGLVEVGTLSKSLKASDVVDTSVLEAAYGGRTSLLS</sequence>
<comment type="catalytic activity">
    <reaction evidence="11">
        <text>N(6)-(pyridoxal phosphate)-L-lysyl-[4-amino-5-hydroxymethyl-2-methylpyrimidine phosphate synthase] + L-histidyl-[4-amino-5-hydroxymethyl-2-methylpyrimidine phosphate synthase] + 2 Fe(3+) + 4 H2O = L-lysyl-[4-amino-5-hydroxymethyl-2-methylpyrimidine phosphate synthase] + (2S)-2-amino-5-hydroxy-4-oxopentanoyl-[4-amino-5-hydroxymethyl-2-methylpyrimidine phosphate synthase] + 4-amino-2-methyl-5-(phosphooxymethyl)pyrimidine + 3-oxopropanoate + 2 Fe(2+) + 2 H(+)</text>
        <dbReference type="Rhea" id="RHEA:65756"/>
        <dbReference type="Rhea" id="RHEA-COMP:16892"/>
        <dbReference type="Rhea" id="RHEA-COMP:16893"/>
        <dbReference type="Rhea" id="RHEA-COMP:16894"/>
        <dbReference type="Rhea" id="RHEA-COMP:16895"/>
        <dbReference type="ChEBI" id="CHEBI:15377"/>
        <dbReference type="ChEBI" id="CHEBI:15378"/>
        <dbReference type="ChEBI" id="CHEBI:29033"/>
        <dbReference type="ChEBI" id="CHEBI:29034"/>
        <dbReference type="ChEBI" id="CHEBI:29969"/>
        <dbReference type="ChEBI" id="CHEBI:29979"/>
        <dbReference type="ChEBI" id="CHEBI:33190"/>
        <dbReference type="ChEBI" id="CHEBI:58354"/>
        <dbReference type="ChEBI" id="CHEBI:143915"/>
        <dbReference type="ChEBI" id="CHEBI:157692"/>
    </reaction>
    <physiologicalReaction direction="left-to-right" evidence="11">
        <dbReference type="Rhea" id="RHEA:65757"/>
    </physiologicalReaction>
</comment>
<comment type="similarity">
    <text evidence="3">Belongs to the NMT1/THI5 family.</text>
</comment>
<evidence type="ECO:0000259" key="12">
    <source>
        <dbReference type="Pfam" id="PF09084"/>
    </source>
</evidence>
<dbReference type="PANTHER" id="PTHR31528:SF1">
    <property type="entry name" value="4-AMINO-5-HYDROXYMETHYL-2-METHYLPYRIMIDINE PHOSPHATE SYNTHASE THI11-RELATED"/>
    <property type="match status" value="1"/>
</dbReference>
<keyword evidence="6" id="KW-0479">Metal-binding</keyword>
<dbReference type="InterPro" id="IPR027939">
    <property type="entry name" value="NMT1/THI5"/>
</dbReference>
<name>A0A3N1D120_9ACTN</name>
<dbReference type="GO" id="GO:0009228">
    <property type="term" value="P:thiamine biosynthetic process"/>
    <property type="evidence" value="ECO:0007669"/>
    <property type="project" value="UniProtKB-KW"/>
</dbReference>
<evidence type="ECO:0000256" key="6">
    <source>
        <dbReference type="ARBA" id="ARBA00022723"/>
    </source>
</evidence>
<evidence type="ECO:0000313" key="13">
    <source>
        <dbReference type="EMBL" id="ROO87227.1"/>
    </source>
</evidence>
<dbReference type="RefSeq" id="WP_123666534.1">
    <property type="nucleotide sequence ID" value="NZ_RJKE01000001.1"/>
</dbReference>
<evidence type="ECO:0000256" key="5">
    <source>
        <dbReference type="ARBA" id="ARBA00022679"/>
    </source>
</evidence>
<comment type="subunit">
    <text evidence="4">Homodimer.</text>
</comment>
<dbReference type="Pfam" id="PF09084">
    <property type="entry name" value="NMT1"/>
    <property type="match status" value="1"/>
</dbReference>
<reference evidence="13 14" key="1">
    <citation type="submission" date="2018-11" db="EMBL/GenBank/DDBJ databases">
        <title>Sequencing the genomes of 1000 actinobacteria strains.</title>
        <authorList>
            <person name="Klenk H.-P."/>
        </authorList>
    </citation>
    <scope>NUCLEOTIDE SEQUENCE [LARGE SCALE GENOMIC DNA]</scope>
    <source>
        <strain evidence="13 14">DSM 44254</strain>
    </source>
</reference>
<dbReference type="PANTHER" id="PTHR31528">
    <property type="entry name" value="4-AMINO-5-HYDROXYMETHYL-2-METHYLPYRIMIDINE PHOSPHATE SYNTHASE THI11-RELATED"/>
    <property type="match status" value="1"/>
</dbReference>
<evidence type="ECO:0000256" key="7">
    <source>
        <dbReference type="ARBA" id="ARBA00022898"/>
    </source>
</evidence>
<comment type="caution">
    <text evidence="13">The sequence shown here is derived from an EMBL/GenBank/DDBJ whole genome shotgun (WGS) entry which is preliminary data.</text>
</comment>
<evidence type="ECO:0000256" key="9">
    <source>
        <dbReference type="ARBA" id="ARBA00023004"/>
    </source>
</evidence>
<dbReference type="SUPFAM" id="SSF53850">
    <property type="entry name" value="Periplasmic binding protein-like II"/>
    <property type="match status" value="1"/>
</dbReference>
<keyword evidence="5" id="KW-0808">Transferase</keyword>
<dbReference type="AlphaFoldDB" id="A0A3N1D120"/>
<organism evidence="13 14">
    <name type="scientific">Actinocorallia herbida</name>
    <dbReference type="NCBI Taxonomy" id="58109"/>
    <lineage>
        <taxon>Bacteria</taxon>
        <taxon>Bacillati</taxon>
        <taxon>Actinomycetota</taxon>
        <taxon>Actinomycetes</taxon>
        <taxon>Streptosporangiales</taxon>
        <taxon>Thermomonosporaceae</taxon>
        <taxon>Actinocorallia</taxon>
    </lineage>
</organism>
<evidence type="ECO:0000256" key="10">
    <source>
        <dbReference type="ARBA" id="ARBA00033171"/>
    </source>
</evidence>
<protein>
    <recommendedName>
        <fullName evidence="10">Thiamine pyrimidine synthase</fullName>
    </recommendedName>
</protein>
<keyword evidence="14" id="KW-1185">Reference proteome</keyword>
<evidence type="ECO:0000256" key="2">
    <source>
        <dbReference type="ARBA" id="ARBA00004948"/>
    </source>
</evidence>
<evidence type="ECO:0000256" key="3">
    <source>
        <dbReference type="ARBA" id="ARBA00009406"/>
    </source>
</evidence>
<dbReference type="InterPro" id="IPR015168">
    <property type="entry name" value="SsuA/THI5"/>
</dbReference>
<keyword evidence="8" id="KW-0784">Thiamine biosynthesis</keyword>
<evidence type="ECO:0000256" key="11">
    <source>
        <dbReference type="ARBA" id="ARBA00048179"/>
    </source>
</evidence>
<dbReference type="GO" id="GO:0046872">
    <property type="term" value="F:metal ion binding"/>
    <property type="evidence" value="ECO:0007669"/>
    <property type="project" value="UniProtKB-KW"/>
</dbReference>
<proteinExistence type="inferred from homology"/>
<keyword evidence="9" id="KW-0408">Iron</keyword>
<feature type="domain" description="SsuA/THI5-like" evidence="12">
    <location>
        <begin position="63"/>
        <end position="268"/>
    </location>
</feature>
<accession>A0A3N1D120</accession>
<evidence type="ECO:0000256" key="8">
    <source>
        <dbReference type="ARBA" id="ARBA00022977"/>
    </source>
</evidence>
<dbReference type="OrthoDB" id="7808807at2"/>
<dbReference type="Gene3D" id="3.40.190.10">
    <property type="entry name" value="Periplasmic binding protein-like II"/>
    <property type="match status" value="2"/>
</dbReference>
<comment type="function">
    <text evidence="1">Responsible for the formation of the pyrimidine heterocycle in the thiamine biosynthesis pathway. Catalyzes the formation of hydroxymethylpyrimidine phosphate (HMP-P) from histidine and pyridoxal phosphate (PLP). The protein uses PLP and the active site histidine to form HMP-P, generating an inactive enzyme. The enzyme can only undergo a single turnover, which suggests it is a suicide enzyme.</text>
</comment>
<gene>
    <name evidence="13" type="ORF">EDD29_4821</name>
</gene>
<dbReference type="Proteomes" id="UP000272400">
    <property type="component" value="Unassembled WGS sequence"/>
</dbReference>
<evidence type="ECO:0000313" key="14">
    <source>
        <dbReference type="Proteomes" id="UP000272400"/>
    </source>
</evidence>
<evidence type="ECO:0000256" key="1">
    <source>
        <dbReference type="ARBA" id="ARBA00003469"/>
    </source>
</evidence>